<evidence type="ECO:0000256" key="3">
    <source>
        <dbReference type="ARBA" id="ARBA00022801"/>
    </source>
</evidence>
<organism evidence="7 8">
    <name type="scientific">Periweissella ghanensis</name>
    <dbReference type="NCBI Taxonomy" id="467997"/>
    <lineage>
        <taxon>Bacteria</taxon>
        <taxon>Bacillati</taxon>
        <taxon>Bacillota</taxon>
        <taxon>Bacilli</taxon>
        <taxon>Lactobacillales</taxon>
        <taxon>Lactobacillaceae</taxon>
        <taxon>Periweissella</taxon>
    </lineage>
</organism>
<dbReference type="Gene3D" id="2.40.10.10">
    <property type="entry name" value="Trypsin-like serine proteases"/>
    <property type="match status" value="2"/>
</dbReference>
<dbReference type="Proteomes" id="UP000789719">
    <property type="component" value="Unassembled WGS sequence"/>
</dbReference>
<dbReference type="SUPFAM" id="SSF50494">
    <property type="entry name" value="Trypsin-like serine proteases"/>
    <property type="match status" value="1"/>
</dbReference>
<dbReference type="InterPro" id="IPR001940">
    <property type="entry name" value="Peptidase_S1C"/>
</dbReference>
<feature type="transmembrane region" description="Helical" evidence="5">
    <location>
        <begin position="21"/>
        <end position="43"/>
    </location>
</feature>
<dbReference type="PANTHER" id="PTHR43343:SF3">
    <property type="entry name" value="PROTEASE DO-LIKE 8, CHLOROPLASTIC"/>
    <property type="match status" value="1"/>
</dbReference>
<dbReference type="Pfam" id="PF13365">
    <property type="entry name" value="Trypsin_2"/>
    <property type="match status" value="1"/>
</dbReference>
<evidence type="ECO:0000256" key="5">
    <source>
        <dbReference type="SAM" id="Phobius"/>
    </source>
</evidence>
<dbReference type="GO" id="GO:0016787">
    <property type="term" value="F:hydrolase activity"/>
    <property type="evidence" value="ECO:0007669"/>
    <property type="project" value="UniProtKB-KW"/>
</dbReference>
<feature type="domain" description="PDZ" evidence="6">
    <location>
        <begin position="314"/>
        <end position="402"/>
    </location>
</feature>
<dbReference type="InterPro" id="IPR001478">
    <property type="entry name" value="PDZ"/>
</dbReference>
<sequence>MDNQKQPERRPGGIKNSSTKIVITSLIAGMLGGGVVIGGNNVYQAWQNNQDNQALNSSSKNAGGVKVQKTTAEENSATNAFNKISGAVVSVINLQRQSTKGNSLDAIFGPDQGSKKGGTLQTASEGSGVVFKEADGVAYIVTNNHVVQGSNALQVILSDGTKLDAKIVGTDPTTDLAVIKVSAAQVKTIAKFGNSDDINVGQTALAIGSPLGTQYATSLTEGIVSAKKRAVAVINEQGQQLGTANVIQTDAAINPGNSGGPLINLAGQVIGINSMKLASDANGTSIEGIGFSIPSNEVVNIINQLIAHGSIERPALGVTLTDLTNIDPNDQKNILKLPSSVQNGVVIINTLSESPAKTAGIKKYDVIVNIDGKDVKTQSDLRDILFSHKVGDTVEFKFYRGSKLMTANVKLTLNTTTLAKESK</sequence>
<keyword evidence="2" id="KW-0645">Protease</keyword>
<evidence type="ECO:0000256" key="2">
    <source>
        <dbReference type="ARBA" id="ARBA00022670"/>
    </source>
</evidence>
<reference evidence="7 8" key="1">
    <citation type="submission" date="2021-11" db="EMBL/GenBank/DDBJ databases">
        <authorList>
            <person name="Depoorter E."/>
        </authorList>
    </citation>
    <scope>NUCLEOTIDE SEQUENCE [LARGE SCALE GENOMIC DNA]</scope>
    <source>
        <strain evidence="7 8">LMG 24286</strain>
    </source>
</reference>
<evidence type="ECO:0000313" key="7">
    <source>
        <dbReference type="EMBL" id="CAH0418743.1"/>
    </source>
</evidence>
<dbReference type="InterPro" id="IPR009003">
    <property type="entry name" value="Peptidase_S1_PA"/>
</dbReference>
<dbReference type="EMBL" id="CAKKNT010000014">
    <property type="protein sequence ID" value="CAH0418743.1"/>
    <property type="molecule type" value="Genomic_DNA"/>
</dbReference>
<dbReference type="EC" id="3.4.21.107" evidence="7"/>
<keyword evidence="5" id="KW-1133">Transmembrane helix</keyword>
<protein>
    <submittedName>
        <fullName evidence="7">Serine protease Do-like HtrA</fullName>
        <ecNumber evidence="7">3.4.21.107</ecNumber>
    </submittedName>
</protein>
<dbReference type="Gene3D" id="2.30.42.10">
    <property type="match status" value="1"/>
</dbReference>
<dbReference type="InterPro" id="IPR043504">
    <property type="entry name" value="Peptidase_S1_PA_chymotrypsin"/>
</dbReference>
<dbReference type="SUPFAM" id="SSF50156">
    <property type="entry name" value="PDZ domain-like"/>
    <property type="match status" value="1"/>
</dbReference>
<proteinExistence type="inferred from homology"/>
<keyword evidence="3 7" id="KW-0378">Hydrolase</keyword>
<comment type="caution">
    <text evidence="7">The sequence shown here is derived from an EMBL/GenBank/DDBJ whole genome shotgun (WGS) entry which is preliminary data.</text>
</comment>
<keyword evidence="5" id="KW-0472">Membrane</keyword>
<dbReference type="RefSeq" id="WP_230098825.1">
    <property type="nucleotide sequence ID" value="NZ_CAKKNT010000014.1"/>
</dbReference>
<keyword evidence="8" id="KW-1185">Reference proteome</keyword>
<dbReference type="Pfam" id="PF13180">
    <property type="entry name" value="PDZ_2"/>
    <property type="match status" value="1"/>
</dbReference>
<dbReference type="InterPro" id="IPR036034">
    <property type="entry name" value="PDZ_sf"/>
</dbReference>
<evidence type="ECO:0000256" key="4">
    <source>
        <dbReference type="ARBA" id="ARBA00022825"/>
    </source>
</evidence>
<keyword evidence="4" id="KW-0720">Serine protease</keyword>
<evidence type="ECO:0000259" key="6">
    <source>
        <dbReference type="SMART" id="SM00228"/>
    </source>
</evidence>
<dbReference type="PRINTS" id="PR00834">
    <property type="entry name" value="PROTEASES2C"/>
</dbReference>
<name>A0ABM8ZB76_9LACO</name>
<evidence type="ECO:0000313" key="8">
    <source>
        <dbReference type="Proteomes" id="UP000789719"/>
    </source>
</evidence>
<dbReference type="InterPro" id="IPR051201">
    <property type="entry name" value="Chloro_Bact_Ser_Proteases"/>
</dbReference>
<accession>A0ABM8ZB76</accession>
<evidence type="ECO:0000256" key="1">
    <source>
        <dbReference type="ARBA" id="ARBA00010541"/>
    </source>
</evidence>
<dbReference type="CDD" id="cd06781">
    <property type="entry name" value="cpPDZ_BsHtra-like"/>
    <property type="match status" value="1"/>
</dbReference>
<dbReference type="SMART" id="SM00228">
    <property type="entry name" value="PDZ"/>
    <property type="match status" value="1"/>
</dbReference>
<keyword evidence="5" id="KW-0812">Transmembrane</keyword>
<comment type="similarity">
    <text evidence="1">Belongs to the peptidase S1C family.</text>
</comment>
<gene>
    <name evidence="7" type="primary">htrA</name>
    <name evidence="7" type="ORF">WGH24286_01174</name>
</gene>
<dbReference type="PANTHER" id="PTHR43343">
    <property type="entry name" value="PEPTIDASE S12"/>
    <property type="match status" value="1"/>
</dbReference>